<dbReference type="AlphaFoldDB" id="A0A654FDG4"/>
<evidence type="ECO:0000313" key="1">
    <source>
        <dbReference type="EMBL" id="VYS59118.1"/>
    </source>
</evidence>
<reference evidence="1 2" key="1">
    <citation type="submission" date="2019-11" db="EMBL/GenBank/DDBJ databases">
        <authorList>
            <person name="Jiao W.-B."/>
            <person name="Schneeberger K."/>
        </authorList>
    </citation>
    <scope>NUCLEOTIDE SEQUENCE [LARGE SCALE GENOMIC DNA]</scope>
    <source>
        <strain evidence="2">cv. An-1</strain>
    </source>
</reference>
<gene>
    <name evidence="1" type="ORF">AN1_LOCUS14560</name>
</gene>
<evidence type="ECO:0000313" key="2">
    <source>
        <dbReference type="Proteomes" id="UP000426265"/>
    </source>
</evidence>
<organism evidence="1 2">
    <name type="scientific">Arabidopsis thaliana</name>
    <name type="common">Mouse-ear cress</name>
    <dbReference type="NCBI Taxonomy" id="3702"/>
    <lineage>
        <taxon>Eukaryota</taxon>
        <taxon>Viridiplantae</taxon>
        <taxon>Streptophyta</taxon>
        <taxon>Embryophyta</taxon>
        <taxon>Tracheophyta</taxon>
        <taxon>Spermatophyta</taxon>
        <taxon>Magnoliopsida</taxon>
        <taxon>eudicotyledons</taxon>
        <taxon>Gunneridae</taxon>
        <taxon>Pentapetalae</taxon>
        <taxon>rosids</taxon>
        <taxon>malvids</taxon>
        <taxon>Brassicales</taxon>
        <taxon>Brassicaceae</taxon>
        <taxon>Camelineae</taxon>
        <taxon>Arabidopsis</taxon>
    </lineage>
</organism>
<name>A0A654FDG4_ARATH</name>
<dbReference type="Proteomes" id="UP000426265">
    <property type="component" value="Unassembled WGS sequence"/>
</dbReference>
<dbReference type="EMBL" id="CACRSJ010000106">
    <property type="protein sequence ID" value="VYS59118.1"/>
    <property type="molecule type" value="Genomic_DNA"/>
</dbReference>
<proteinExistence type="predicted"/>
<sequence>MSNCINNSELSSLAIHPPPSSAFLDYQLLERIGGNEAHDQARVHCLLQERLKIDLIHEEKRFLYRSLYTNVCQDHQQGLWQAWIGRVTGNKDHYLGNFGRVAVLKRSFDIPMCDKASSTRTLASSEIKTETMGQDFLMKETVDHLITGSPLLARLSKR</sequence>
<protein>
    <submittedName>
        <fullName evidence="1">Uncharacterized protein</fullName>
    </submittedName>
</protein>
<accession>A0A654FDG4</accession>